<accession>A0A075BU12</accession>
<dbReference type="KEGG" id="vg:26643227"/>
<keyword evidence="1" id="KW-1133">Transmembrane helix</keyword>
<dbReference type="RefSeq" id="YP_009217733.1">
    <property type="nucleotide sequence ID" value="NC_029002.1"/>
</dbReference>
<evidence type="ECO:0000313" key="2">
    <source>
        <dbReference type="EMBL" id="AGR48614.1"/>
    </source>
</evidence>
<sequence>MSITVLALNAVFTVYIVFLMYLIPRVGPRTRWGLVALIYAIALVWISIVSAGEPAGDTCSRALHLGYNTGPAL</sequence>
<keyword evidence="3" id="KW-1185">Reference proteome</keyword>
<feature type="transmembrane region" description="Helical" evidence="1">
    <location>
        <begin position="32"/>
        <end position="52"/>
    </location>
</feature>
<keyword evidence="1" id="KW-0812">Transmembrane</keyword>
<proteinExistence type="predicted"/>
<evidence type="ECO:0000256" key="1">
    <source>
        <dbReference type="SAM" id="Phobius"/>
    </source>
</evidence>
<dbReference type="GeneID" id="26643227"/>
<feature type="transmembrane region" description="Helical" evidence="1">
    <location>
        <begin position="6"/>
        <end position="23"/>
    </location>
</feature>
<gene>
    <name evidence="2" type="ORF">MaMVDC_49</name>
</gene>
<evidence type="ECO:0000313" key="3">
    <source>
        <dbReference type="Proteomes" id="UP000028567"/>
    </source>
</evidence>
<name>A0A075BU12_9CAUD</name>
<keyword evidence="1" id="KW-0472">Membrane</keyword>
<dbReference type="Proteomes" id="UP000028567">
    <property type="component" value="Segment"/>
</dbReference>
<dbReference type="EMBL" id="KF356199">
    <property type="protein sequence ID" value="AGR48614.1"/>
    <property type="molecule type" value="Genomic_DNA"/>
</dbReference>
<organism evidence="2 3">
    <name type="scientific">Microcystis phage MaMV-DC</name>
    <dbReference type="NCBI Taxonomy" id="1357715"/>
    <lineage>
        <taxon>Viruses</taxon>
        <taxon>Duplodnaviria</taxon>
        <taxon>Heunggongvirae</taxon>
        <taxon>Uroviricota</taxon>
        <taxon>Caudoviricetes</taxon>
        <taxon>Fukuivirus</taxon>
        <taxon>Fukuivirus MVDC</taxon>
    </lineage>
</organism>
<reference evidence="2 3" key="1">
    <citation type="submission" date="2013-07" db="EMBL/GenBank/DDBJ databases">
        <title>Sequencing and analysis of the complete genome of Microcystis aeruginosa phage MaMV-DC.</title>
        <authorList>
            <person name="Ou T."/>
            <person name="Li S.H."/>
            <person name="Zhang Q.Y."/>
        </authorList>
    </citation>
    <scope>NUCLEOTIDE SEQUENCE [LARGE SCALE GENOMIC DNA]</scope>
</reference>
<protein>
    <submittedName>
        <fullName evidence="2">Uncharacterized protein</fullName>
    </submittedName>
</protein>